<reference evidence="3" key="1">
    <citation type="journal article" date="2017" name="Front. Plant Sci.">
        <title>Climate Clever Clovers: New Paradigm to Reduce the Environmental Footprint of Ruminants by Breeding Low Methanogenic Forages Utilizing Haplotype Variation.</title>
        <authorList>
            <person name="Kaur P."/>
            <person name="Appels R."/>
            <person name="Bayer P.E."/>
            <person name="Keeble-Gagnere G."/>
            <person name="Wang J."/>
            <person name="Hirakawa H."/>
            <person name="Shirasawa K."/>
            <person name="Vercoe P."/>
            <person name="Stefanova K."/>
            <person name="Durmic Z."/>
            <person name="Nichols P."/>
            <person name="Revell C."/>
            <person name="Isobe S.N."/>
            <person name="Edwards D."/>
            <person name="Erskine W."/>
        </authorList>
    </citation>
    <scope>NUCLEOTIDE SEQUENCE [LARGE SCALE GENOMIC DNA]</scope>
    <source>
        <strain evidence="3">cv. Daliak</strain>
    </source>
</reference>
<protein>
    <submittedName>
        <fullName evidence="2">Uncharacterized protein</fullName>
    </submittedName>
</protein>
<feature type="compositionally biased region" description="Polar residues" evidence="1">
    <location>
        <begin position="25"/>
        <end position="40"/>
    </location>
</feature>
<proteinExistence type="predicted"/>
<keyword evidence="3" id="KW-1185">Reference proteome</keyword>
<name>A0A2Z6MEN5_TRISU</name>
<organism evidence="2 3">
    <name type="scientific">Trifolium subterraneum</name>
    <name type="common">Subterranean clover</name>
    <dbReference type="NCBI Taxonomy" id="3900"/>
    <lineage>
        <taxon>Eukaryota</taxon>
        <taxon>Viridiplantae</taxon>
        <taxon>Streptophyta</taxon>
        <taxon>Embryophyta</taxon>
        <taxon>Tracheophyta</taxon>
        <taxon>Spermatophyta</taxon>
        <taxon>Magnoliopsida</taxon>
        <taxon>eudicotyledons</taxon>
        <taxon>Gunneridae</taxon>
        <taxon>Pentapetalae</taxon>
        <taxon>rosids</taxon>
        <taxon>fabids</taxon>
        <taxon>Fabales</taxon>
        <taxon>Fabaceae</taxon>
        <taxon>Papilionoideae</taxon>
        <taxon>50 kb inversion clade</taxon>
        <taxon>NPAAA clade</taxon>
        <taxon>Hologalegina</taxon>
        <taxon>IRL clade</taxon>
        <taxon>Trifolieae</taxon>
        <taxon>Trifolium</taxon>
    </lineage>
</organism>
<gene>
    <name evidence="2" type="ORF">TSUD_251340</name>
</gene>
<dbReference type="OrthoDB" id="2143914at2759"/>
<accession>A0A2Z6MEN5</accession>
<evidence type="ECO:0000313" key="3">
    <source>
        <dbReference type="Proteomes" id="UP000242715"/>
    </source>
</evidence>
<dbReference type="AlphaFoldDB" id="A0A2Z6MEN5"/>
<feature type="region of interest" description="Disordered" evidence="1">
    <location>
        <begin position="1"/>
        <end position="40"/>
    </location>
</feature>
<dbReference type="EMBL" id="DF973234">
    <property type="protein sequence ID" value="GAU21650.1"/>
    <property type="molecule type" value="Genomic_DNA"/>
</dbReference>
<sequence length="366" mass="41181">MNKKLKLSGSSSLSDGHKLNDNRKNSLSGSTSKQVDDSQVNIKKHNYDEMNENNYSKQLPNLFDDVPNKQLPKLVDDSNMLYKNVGSASISNYATPWINSLYGNNSELLSNSFQVPNQELPMLVDDSNMLNNNVGSASTSNHTTSTWINRDGNGTSSKQFTMVPNQLPLHSFVQNMEFQFPSDEYLQNPLPIHSYVQNMEFQLPSDEYLQNPLPPPKEANCQMTESVSPYRSGPQESIFFAHLKKIMEDSDASRVCSSKVNLVDENGKKPISFENDSGANLCSNFTDSFLRPASSLLDNDDNNNLNDKLPHDVRDTSDSAINEKGIDWYPFPSFGSLDKDDSNNFRDKLSDDEKDTLDAAIFYFFQ</sequence>
<evidence type="ECO:0000313" key="2">
    <source>
        <dbReference type="EMBL" id="GAU21650.1"/>
    </source>
</evidence>
<feature type="compositionally biased region" description="Basic and acidic residues" evidence="1">
    <location>
        <begin position="15"/>
        <end position="24"/>
    </location>
</feature>
<dbReference type="Proteomes" id="UP000242715">
    <property type="component" value="Unassembled WGS sequence"/>
</dbReference>
<evidence type="ECO:0000256" key="1">
    <source>
        <dbReference type="SAM" id="MobiDB-lite"/>
    </source>
</evidence>